<accession>A0A4C1XIN7</accession>
<dbReference type="Pfam" id="PF03022">
    <property type="entry name" value="MRJP"/>
    <property type="match status" value="1"/>
</dbReference>
<keyword evidence="3" id="KW-0964">Secreted</keyword>
<dbReference type="Gene3D" id="2.120.10.30">
    <property type="entry name" value="TolB, C-terminal domain"/>
    <property type="match status" value="2"/>
</dbReference>
<dbReference type="InterPro" id="IPR011042">
    <property type="entry name" value="6-blade_b-propeller_TolB-like"/>
</dbReference>
<evidence type="ECO:0000313" key="6">
    <source>
        <dbReference type="EMBL" id="GBP62842.1"/>
    </source>
</evidence>
<dbReference type="PANTHER" id="PTHR10009">
    <property type="entry name" value="PROTEIN YELLOW-RELATED"/>
    <property type="match status" value="1"/>
</dbReference>
<dbReference type="InterPro" id="IPR017996">
    <property type="entry name" value="MRJP/yellow-related"/>
</dbReference>
<comment type="similarity">
    <text evidence="2">Belongs to the major royal jelly protein family.</text>
</comment>
<reference evidence="6 7" key="1">
    <citation type="journal article" date="2019" name="Commun. Biol.">
        <title>The bagworm genome reveals a unique fibroin gene that provides high tensile strength.</title>
        <authorList>
            <person name="Kono N."/>
            <person name="Nakamura H."/>
            <person name="Ohtoshi R."/>
            <person name="Tomita M."/>
            <person name="Numata K."/>
            <person name="Arakawa K."/>
        </authorList>
    </citation>
    <scope>NUCLEOTIDE SEQUENCE [LARGE SCALE GENOMIC DNA]</scope>
</reference>
<organism evidence="6 7">
    <name type="scientific">Eumeta variegata</name>
    <name type="common">Bagworm moth</name>
    <name type="synonym">Eumeta japonica</name>
    <dbReference type="NCBI Taxonomy" id="151549"/>
    <lineage>
        <taxon>Eukaryota</taxon>
        <taxon>Metazoa</taxon>
        <taxon>Ecdysozoa</taxon>
        <taxon>Arthropoda</taxon>
        <taxon>Hexapoda</taxon>
        <taxon>Insecta</taxon>
        <taxon>Pterygota</taxon>
        <taxon>Neoptera</taxon>
        <taxon>Endopterygota</taxon>
        <taxon>Lepidoptera</taxon>
        <taxon>Glossata</taxon>
        <taxon>Ditrysia</taxon>
        <taxon>Tineoidea</taxon>
        <taxon>Psychidae</taxon>
        <taxon>Oiketicinae</taxon>
        <taxon>Eumeta</taxon>
    </lineage>
</organism>
<evidence type="ECO:0000256" key="2">
    <source>
        <dbReference type="ARBA" id="ARBA00009127"/>
    </source>
</evidence>
<dbReference type="STRING" id="151549.A0A4C1XIN7"/>
<evidence type="ECO:0000256" key="3">
    <source>
        <dbReference type="ARBA" id="ARBA00022525"/>
    </source>
</evidence>
<dbReference type="PANTHER" id="PTHR10009:SF19">
    <property type="entry name" value="RE55542P"/>
    <property type="match status" value="1"/>
</dbReference>
<name>A0A4C1XIN7_EUMVA</name>
<comment type="caution">
    <text evidence="6">The sequence shown here is derived from an EMBL/GenBank/DDBJ whole genome shotgun (WGS) entry which is preliminary data.</text>
</comment>
<dbReference type="OrthoDB" id="7776143at2759"/>
<dbReference type="EMBL" id="BGZK01000851">
    <property type="protein sequence ID" value="GBP62842.1"/>
    <property type="molecule type" value="Genomic_DNA"/>
</dbReference>
<dbReference type="AlphaFoldDB" id="A0A4C1XIN7"/>
<dbReference type="GO" id="GO:0005576">
    <property type="term" value="C:extracellular region"/>
    <property type="evidence" value="ECO:0007669"/>
    <property type="project" value="UniProtKB-SubCell"/>
</dbReference>
<dbReference type="Proteomes" id="UP000299102">
    <property type="component" value="Unassembled WGS sequence"/>
</dbReference>
<comment type="subcellular location">
    <subcellularLocation>
        <location evidence="1">Secreted</location>
    </subcellularLocation>
</comment>
<protein>
    <submittedName>
        <fullName evidence="6">Major royal jelly protein 2</fullName>
    </submittedName>
</protein>
<feature type="region of interest" description="Disordered" evidence="5">
    <location>
        <begin position="134"/>
        <end position="154"/>
    </location>
</feature>
<gene>
    <name evidence="6" type="primary">MRJP2</name>
    <name evidence="6" type="ORF">EVAR_44697_1</name>
</gene>
<keyword evidence="4" id="KW-0732">Signal</keyword>
<sequence>MKAKPHGRVSSGRSNERANRCPSLFSGKIYCRASVASKSLSFISLVASTRCNYIACSYIRLAVPASTRPTFKLRSIFFPRELLRPSSLLTNIVLDDTSTPSGHQSEYCDHIFAYISDTVAPAIGRSSRAVKSTRGDLVQEPSFPRGHRSTPQLMRTETDQRAPCVRRCVAFSEKRKPICYRAGRLHIIRIFAYTPAPVAFRGMADVPFKLSLVCEFTSEKRQHARSPRRDWPALRERAWGVRLDTQYSARLRAIIVYDAGRDDAWRVTHASMYPDPDMGEYDIGGERFTLMDGVVGLAHSPALSLLYYQPLATDRSGRPRV</sequence>
<keyword evidence="7" id="KW-1185">Reference proteome</keyword>
<evidence type="ECO:0000256" key="1">
    <source>
        <dbReference type="ARBA" id="ARBA00004613"/>
    </source>
</evidence>
<evidence type="ECO:0000256" key="5">
    <source>
        <dbReference type="SAM" id="MobiDB-lite"/>
    </source>
</evidence>
<proteinExistence type="inferred from homology"/>
<evidence type="ECO:0000313" key="7">
    <source>
        <dbReference type="Proteomes" id="UP000299102"/>
    </source>
</evidence>
<evidence type="ECO:0000256" key="4">
    <source>
        <dbReference type="ARBA" id="ARBA00022729"/>
    </source>
</evidence>